<reference evidence="4" key="1">
    <citation type="submission" date="2016-02" db="EMBL/GenBank/DDBJ databases">
        <authorList>
            <person name="Kaur G."/>
            <person name="Nair G.R."/>
            <person name="Mayilraj S."/>
        </authorList>
    </citation>
    <scope>NUCLEOTIDE SEQUENCE [LARGE SCALE GENOMIC DNA]</scope>
    <source>
        <strain evidence="4">GA-15</strain>
    </source>
</reference>
<name>A0A177IEN9_9CORY</name>
<dbReference type="InterPro" id="IPR052189">
    <property type="entry name" value="L-asp_N-monooxygenase_NS-form"/>
</dbReference>
<organism evidence="3 4">
    <name type="scientific">Corynebacterium stationis</name>
    <dbReference type="NCBI Taxonomy" id="1705"/>
    <lineage>
        <taxon>Bacteria</taxon>
        <taxon>Bacillati</taxon>
        <taxon>Actinomycetota</taxon>
        <taxon>Actinomycetes</taxon>
        <taxon>Mycobacteriales</taxon>
        <taxon>Corynebacteriaceae</taxon>
        <taxon>Corynebacterium</taxon>
    </lineage>
</organism>
<dbReference type="InterPro" id="IPR038732">
    <property type="entry name" value="HpyO/CreE_NAD-binding"/>
</dbReference>
<evidence type="ECO:0000313" key="4">
    <source>
        <dbReference type="Proteomes" id="UP000076947"/>
    </source>
</evidence>
<dbReference type="AlphaFoldDB" id="A0A177IEN9"/>
<evidence type="ECO:0000259" key="2">
    <source>
        <dbReference type="Pfam" id="PF13454"/>
    </source>
</evidence>
<dbReference type="OrthoDB" id="3653265at2"/>
<dbReference type="Proteomes" id="UP000076947">
    <property type="component" value="Unassembled WGS sequence"/>
</dbReference>
<accession>A0A177IEN9</accession>
<feature type="compositionally biased region" description="Basic and acidic residues" evidence="1">
    <location>
        <begin position="605"/>
        <end position="617"/>
    </location>
</feature>
<sequence>MSSTPTRGTASTATSPRASIAIVGAGPRGISIIERIAAYLGRSGAAVGDSAQFTIHLIDDAQHGAGRIWDTEQTHTLCMNTLAGAVTLFTEPGSTVGAPVLEGPIQYEWIQLLRGEREGIDKPKQELFDAFPPHPSIAKEFAAEIAATVPESNPSRALYGAYLRWALEVALAQLPDGVEVINHRARALNIRSAEDADLIELSTGETVEAHATVLASGWTQPAANAEEEIFANSGLTWIRPNNPIEQDLSVVPAGADVLVRGLGMGFFDVMALLTIDRGGEFIPDHSARAGLSYVPSGNEPHFYVGSGRGYPYLPKSEYHSLPPKANLARLKEVIAAHQDAPEQSIDFGAEVWPAIVRDAYTEYYTTLHRVRPESLTATLEEVLSVIESVAVPSNSNDASALPAALGAALQDLTTEPFELTDWIAPLSKKGVGVADFTTRELTTRIASRLDRDIREAVAARNSPLKSGLWAISAARKPASILGSNGRFIWETRTGAYKEFMTLGQMVGSGPPLFRTRQLLALVDAGLVTFVGDHTSVTIKTPPASSQQEFVMTSGSRAVHSPVLIDAWMHQPDVRHPGDSLELSIANRVTPFIDGGNETGSPATDDETRRTIHSDGSKDPRLHVAGIPTYSQWPDTTISPMPGTNPLMLQETDKVARSLLVTAGVKI</sequence>
<dbReference type="InterPro" id="IPR036188">
    <property type="entry name" value="FAD/NAD-bd_sf"/>
</dbReference>
<feature type="region of interest" description="Disordered" evidence="1">
    <location>
        <begin position="591"/>
        <end position="617"/>
    </location>
</feature>
<dbReference type="RefSeq" id="WP_066839883.1">
    <property type="nucleotide sequence ID" value="NZ_LSTQ01000022.1"/>
</dbReference>
<protein>
    <submittedName>
        <fullName evidence="3">Exopolyphosphatase</fullName>
    </submittedName>
</protein>
<dbReference type="PANTHER" id="PTHR40254:SF1">
    <property type="entry name" value="BLR0577 PROTEIN"/>
    <property type="match status" value="1"/>
</dbReference>
<evidence type="ECO:0000256" key="1">
    <source>
        <dbReference type="SAM" id="MobiDB-lite"/>
    </source>
</evidence>
<dbReference type="SUPFAM" id="SSF51905">
    <property type="entry name" value="FAD/NAD(P)-binding domain"/>
    <property type="match status" value="1"/>
</dbReference>
<gene>
    <name evidence="3" type="ORF">AYJ05_05415</name>
</gene>
<dbReference type="PANTHER" id="PTHR40254">
    <property type="entry name" value="BLR0577 PROTEIN"/>
    <property type="match status" value="1"/>
</dbReference>
<dbReference type="STRING" id="1705.CA21670_05640"/>
<evidence type="ECO:0000313" key="3">
    <source>
        <dbReference type="EMBL" id="OAH27298.1"/>
    </source>
</evidence>
<keyword evidence="4" id="KW-1185">Reference proteome</keyword>
<comment type="caution">
    <text evidence="3">The sequence shown here is derived from an EMBL/GenBank/DDBJ whole genome shotgun (WGS) entry which is preliminary data.</text>
</comment>
<dbReference type="EMBL" id="LSTQ01000022">
    <property type="protein sequence ID" value="OAH27298.1"/>
    <property type="molecule type" value="Genomic_DNA"/>
</dbReference>
<dbReference type="Pfam" id="PF13454">
    <property type="entry name" value="NAD_binding_9"/>
    <property type="match status" value="1"/>
</dbReference>
<proteinExistence type="predicted"/>
<feature type="domain" description="FAD-dependent urate hydroxylase HpyO/Asp monooxygenase CreE-like FAD/NAD(P)-binding" evidence="2">
    <location>
        <begin position="21"/>
        <end position="217"/>
    </location>
</feature>